<dbReference type="KEGG" id="jte:ASJ30_05725"/>
<evidence type="ECO:0000313" key="1">
    <source>
        <dbReference type="EMBL" id="APH01098.1"/>
    </source>
</evidence>
<dbReference type="RefSeq" id="WP_072624257.1">
    <property type="nucleotide sequence ID" value="NZ_CP013290.1"/>
</dbReference>
<accession>A0A1L3MFL5</accession>
<proteinExistence type="predicted"/>
<keyword evidence="2" id="KW-1185">Reference proteome</keyword>
<name>A0A1L3MFL5_9MICO</name>
<evidence type="ECO:0000313" key="2">
    <source>
        <dbReference type="Proteomes" id="UP000182938"/>
    </source>
</evidence>
<gene>
    <name evidence="1" type="ORF">ASJ30_05725</name>
</gene>
<dbReference type="EMBL" id="CP013290">
    <property type="protein sequence ID" value="APH01098.1"/>
    <property type="molecule type" value="Genomic_DNA"/>
</dbReference>
<reference evidence="1 2" key="1">
    <citation type="submission" date="2015-11" db="EMBL/GenBank/DDBJ databases">
        <authorList>
            <person name="Zhang Y."/>
            <person name="Guo Z."/>
        </authorList>
    </citation>
    <scope>NUCLEOTIDE SEQUENCE [LARGE SCALE GENOMIC DNA]</scope>
    <source>
        <strain evidence="1 2">YFY001</strain>
    </source>
</reference>
<sequence length="101" mass="11128">MGTRQAFRISSTGIDGLGHQLANIADYLEVAATYTRDGHDDTYGFPTVTGWGAMDGVLGDYELDRIRLCKDLRNLRTLARDAGGCFLITERDITSRTKGIE</sequence>
<protein>
    <submittedName>
        <fullName evidence="1">Uncharacterized protein</fullName>
    </submittedName>
</protein>
<dbReference type="Proteomes" id="UP000182938">
    <property type="component" value="Chromosome"/>
</dbReference>
<dbReference type="AlphaFoldDB" id="A0A1L3MFL5"/>
<organism evidence="1 2">
    <name type="scientific">Janibacter indicus</name>
    <dbReference type="NCBI Taxonomy" id="857417"/>
    <lineage>
        <taxon>Bacteria</taxon>
        <taxon>Bacillati</taxon>
        <taxon>Actinomycetota</taxon>
        <taxon>Actinomycetes</taxon>
        <taxon>Micrococcales</taxon>
        <taxon>Intrasporangiaceae</taxon>
        <taxon>Janibacter</taxon>
    </lineage>
</organism>